<feature type="transmembrane region" description="Helical" evidence="1">
    <location>
        <begin position="35"/>
        <end position="56"/>
    </location>
</feature>
<keyword evidence="1" id="KW-0472">Membrane</keyword>
<comment type="caution">
    <text evidence="2">The sequence shown here is derived from an EMBL/GenBank/DDBJ whole genome shotgun (WGS) entry which is preliminary data.</text>
</comment>
<dbReference type="Proteomes" id="UP000253303">
    <property type="component" value="Unassembled WGS sequence"/>
</dbReference>
<keyword evidence="1" id="KW-1133">Transmembrane helix</keyword>
<keyword evidence="3" id="KW-1185">Reference proteome</keyword>
<keyword evidence="1" id="KW-0812">Transmembrane</keyword>
<proteinExistence type="predicted"/>
<sequence>MNGSSWRYALARAVRDRVRRARAEAERGSASLEKIVWAALLFTTAVGVVAGVVAVINHYAGMIR</sequence>
<name>A0A366LUL0_9ACTN</name>
<evidence type="ECO:0000256" key="1">
    <source>
        <dbReference type="SAM" id="Phobius"/>
    </source>
</evidence>
<evidence type="ECO:0000313" key="2">
    <source>
        <dbReference type="EMBL" id="RBQ17233.1"/>
    </source>
</evidence>
<protein>
    <submittedName>
        <fullName evidence="2">Uncharacterized protein</fullName>
    </submittedName>
</protein>
<evidence type="ECO:0000313" key="3">
    <source>
        <dbReference type="Proteomes" id="UP000253303"/>
    </source>
</evidence>
<dbReference type="EMBL" id="QMEY01000012">
    <property type="protein sequence ID" value="RBQ17233.1"/>
    <property type="molecule type" value="Genomic_DNA"/>
</dbReference>
<dbReference type="AlphaFoldDB" id="A0A366LUL0"/>
<gene>
    <name evidence="2" type="ORF">DP939_25130</name>
</gene>
<dbReference type="RefSeq" id="WP_113983241.1">
    <property type="nucleotide sequence ID" value="NZ_QMEY01000012.1"/>
</dbReference>
<accession>A0A366LUL0</accession>
<organism evidence="2 3">
    <name type="scientific">Spongiactinospora rosea</name>
    <dbReference type="NCBI Taxonomy" id="2248750"/>
    <lineage>
        <taxon>Bacteria</taxon>
        <taxon>Bacillati</taxon>
        <taxon>Actinomycetota</taxon>
        <taxon>Actinomycetes</taxon>
        <taxon>Streptosporangiales</taxon>
        <taxon>Streptosporangiaceae</taxon>
        <taxon>Spongiactinospora</taxon>
    </lineage>
</organism>
<reference evidence="2 3" key="1">
    <citation type="submission" date="2018-06" db="EMBL/GenBank/DDBJ databases">
        <title>Sphaerisporangium craniellae sp. nov., isolated from a marine sponge in the South China Sea.</title>
        <authorList>
            <person name="Li L."/>
        </authorList>
    </citation>
    <scope>NUCLEOTIDE SEQUENCE [LARGE SCALE GENOMIC DNA]</scope>
    <source>
        <strain evidence="2 3">LHW63015</strain>
    </source>
</reference>